<reference evidence="1" key="1">
    <citation type="submission" date="2020-06" db="EMBL/GenBank/DDBJ databases">
        <authorList>
            <person name="Li T."/>
            <person name="Hu X."/>
            <person name="Zhang T."/>
            <person name="Song X."/>
            <person name="Zhang H."/>
            <person name="Dai N."/>
            <person name="Sheng W."/>
            <person name="Hou X."/>
            <person name="Wei L."/>
        </authorList>
    </citation>
    <scope>NUCLEOTIDE SEQUENCE</scope>
    <source>
        <strain evidence="1">KEN1</strain>
        <tissue evidence="1">Leaf</tissue>
    </source>
</reference>
<reference evidence="1" key="2">
    <citation type="journal article" date="2024" name="Plant">
        <title>Genomic evolution and insights into agronomic trait innovations of Sesamum species.</title>
        <authorList>
            <person name="Miao H."/>
            <person name="Wang L."/>
            <person name="Qu L."/>
            <person name="Liu H."/>
            <person name="Sun Y."/>
            <person name="Le M."/>
            <person name="Wang Q."/>
            <person name="Wei S."/>
            <person name="Zheng Y."/>
            <person name="Lin W."/>
            <person name="Duan Y."/>
            <person name="Cao H."/>
            <person name="Xiong S."/>
            <person name="Wang X."/>
            <person name="Wei L."/>
            <person name="Li C."/>
            <person name="Ma Q."/>
            <person name="Ju M."/>
            <person name="Zhao R."/>
            <person name="Li G."/>
            <person name="Mu C."/>
            <person name="Tian Q."/>
            <person name="Mei H."/>
            <person name="Zhang T."/>
            <person name="Gao T."/>
            <person name="Zhang H."/>
        </authorList>
    </citation>
    <scope>NUCLEOTIDE SEQUENCE</scope>
    <source>
        <strain evidence="1">KEN1</strain>
    </source>
</reference>
<dbReference type="AlphaFoldDB" id="A0AAW2VD64"/>
<comment type="caution">
    <text evidence="1">The sequence shown here is derived from an EMBL/GenBank/DDBJ whole genome shotgun (WGS) entry which is preliminary data.</text>
</comment>
<organism evidence="1">
    <name type="scientific">Sesamum latifolium</name>
    <dbReference type="NCBI Taxonomy" id="2727402"/>
    <lineage>
        <taxon>Eukaryota</taxon>
        <taxon>Viridiplantae</taxon>
        <taxon>Streptophyta</taxon>
        <taxon>Embryophyta</taxon>
        <taxon>Tracheophyta</taxon>
        <taxon>Spermatophyta</taxon>
        <taxon>Magnoliopsida</taxon>
        <taxon>eudicotyledons</taxon>
        <taxon>Gunneridae</taxon>
        <taxon>Pentapetalae</taxon>
        <taxon>asterids</taxon>
        <taxon>lamiids</taxon>
        <taxon>Lamiales</taxon>
        <taxon>Pedaliaceae</taxon>
        <taxon>Sesamum</taxon>
    </lineage>
</organism>
<proteinExistence type="predicted"/>
<dbReference type="EMBL" id="JACGWN010000010">
    <property type="protein sequence ID" value="KAL0427489.1"/>
    <property type="molecule type" value="Genomic_DNA"/>
</dbReference>
<name>A0AAW2VD64_9LAMI</name>
<accession>A0AAW2VD64</accession>
<gene>
    <name evidence="1" type="ORF">Slati_2923700</name>
</gene>
<protein>
    <submittedName>
        <fullName evidence="1">Uncharacterized protein</fullName>
    </submittedName>
</protein>
<evidence type="ECO:0000313" key="1">
    <source>
        <dbReference type="EMBL" id="KAL0427489.1"/>
    </source>
</evidence>
<sequence>MLVEAPRLDLAVVEAGRLDHPLAEVDRLDQAKLVEADHLGQPRRRSPLVMPPLLTRDDYLYDFPTYRDLSQTDT</sequence>